<feature type="non-terminal residue" evidence="1">
    <location>
        <position position="1"/>
    </location>
</feature>
<dbReference type="Gene3D" id="1.10.260.100">
    <property type="match status" value="1"/>
</dbReference>
<accession>A0A699YEJ4</accession>
<comment type="caution">
    <text evidence="1">The sequence shown here is derived from an EMBL/GenBank/DDBJ whole genome shotgun (WGS) entry which is preliminary data.</text>
</comment>
<dbReference type="Proteomes" id="UP000485058">
    <property type="component" value="Unassembled WGS sequence"/>
</dbReference>
<evidence type="ECO:0000313" key="1">
    <source>
        <dbReference type="EMBL" id="GFH07851.1"/>
    </source>
</evidence>
<gene>
    <name evidence="1" type="ORF">HaLaN_02712</name>
</gene>
<keyword evidence="2" id="KW-1185">Reference proteome</keyword>
<evidence type="ECO:0000313" key="2">
    <source>
        <dbReference type="Proteomes" id="UP000485058"/>
    </source>
</evidence>
<sequence length="108" mass="11735">AVMGNPALQARMQELRKDPEFAGFWSELQTGGMQALMKYYNDPAFLAKLSSKLGDRCRLPGLACCLVLVPAAGPPEVKDLFDAAKYGDTEAVEDFIAIGKVHPSCCRL</sequence>
<dbReference type="EMBL" id="BLLF01000120">
    <property type="protein sequence ID" value="GFH07851.1"/>
    <property type="molecule type" value="Genomic_DNA"/>
</dbReference>
<proteinExistence type="predicted"/>
<dbReference type="AlphaFoldDB" id="A0A699YEJ4"/>
<name>A0A699YEJ4_HAELA</name>
<reference evidence="1 2" key="1">
    <citation type="submission" date="2020-02" db="EMBL/GenBank/DDBJ databases">
        <title>Draft genome sequence of Haematococcus lacustris strain NIES-144.</title>
        <authorList>
            <person name="Morimoto D."/>
            <person name="Nakagawa S."/>
            <person name="Yoshida T."/>
            <person name="Sawayama S."/>
        </authorList>
    </citation>
    <scope>NUCLEOTIDE SEQUENCE [LARGE SCALE GENOMIC DNA]</scope>
    <source>
        <strain evidence="1 2">NIES-144</strain>
    </source>
</reference>
<protein>
    <submittedName>
        <fullName evidence="1">Ankyrin repeat domain-containing protein 2</fullName>
    </submittedName>
</protein>
<organism evidence="1 2">
    <name type="scientific">Haematococcus lacustris</name>
    <name type="common">Green alga</name>
    <name type="synonym">Haematococcus pluvialis</name>
    <dbReference type="NCBI Taxonomy" id="44745"/>
    <lineage>
        <taxon>Eukaryota</taxon>
        <taxon>Viridiplantae</taxon>
        <taxon>Chlorophyta</taxon>
        <taxon>core chlorophytes</taxon>
        <taxon>Chlorophyceae</taxon>
        <taxon>CS clade</taxon>
        <taxon>Chlamydomonadales</taxon>
        <taxon>Haematococcaceae</taxon>
        <taxon>Haematococcus</taxon>
    </lineage>
</organism>